<dbReference type="EMBL" id="JAUCEY010000008">
    <property type="protein sequence ID" value="MDM5453878.1"/>
    <property type="molecule type" value="Genomic_DNA"/>
</dbReference>
<reference evidence="1" key="1">
    <citation type="submission" date="2023-06" db="EMBL/GenBank/DDBJ databases">
        <title>Comparative genomics of Bacillaceae isolates and their secondary metabolite potential.</title>
        <authorList>
            <person name="Song L."/>
            <person name="Nielsen L.J."/>
            <person name="Mohite O."/>
            <person name="Xu X."/>
            <person name="Weber T."/>
            <person name="Kovacs A.T."/>
        </authorList>
    </citation>
    <scope>NUCLEOTIDE SEQUENCE</scope>
    <source>
        <strain evidence="1">D8_B_37</strain>
    </source>
</reference>
<comment type="caution">
    <text evidence="1">The sequence shown here is derived from an EMBL/GenBank/DDBJ whole genome shotgun (WGS) entry which is preliminary data.</text>
</comment>
<name>A0AAW7IG60_9BACI</name>
<accession>A0AAW7IG60</accession>
<evidence type="ECO:0000313" key="2">
    <source>
        <dbReference type="Proteomes" id="UP001234602"/>
    </source>
</evidence>
<sequence length="64" mass="7466">MFTELKRQEAGFPACDEGELAWKPYQRVMEANEVVSNIEYYLKDILQDDSHRNLPVPMPLPDLI</sequence>
<dbReference type="RefSeq" id="WP_289320472.1">
    <property type="nucleotide sequence ID" value="NZ_JAUCEY010000008.1"/>
</dbReference>
<dbReference type="Proteomes" id="UP001234602">
    <property type="component" value="Unassembled WGS sequence"/>
</dbReference>
<proteinExistence type="predicted"/>
<evidence type="ECO:0000313" key="1">
    <source>
        <dbReference type="EMBL" id="MDM5453878.1"/>
    </source>
</evidence>
<gene>
    <name evidence="1" type="ORF">QUF89_17185</name>
</gene>
<protein>
    <submittedName>
        <fullName evidence="1">Uncharacterized protein</fullName>
    </submittedName>
</protein>
<organism evidence="1 2">
    <name type="scientific">Peribacillus simplex</name>
    <dbReference type="NCBI Taxonomy" id="1478"/>
    <lineage>
        <taxon>Bacteria</taxon>
        <taxon>Bacillati</taxon>
        <taxon>Bacillota</taxon>
        <taxon>Bacilli</taxon>
        <taxon>Bacillales</taxon>
        <taxon>Bacillaceae</taxon>
        <taxon>Peribacillus</taxon>
    </lineage>
</organism>
<dbReference type="AlphaFoldDB" id="A0AAW7IG60"/>